<name>N0E1I0_9MICO</name>
<dbReference type="EMBL" id="CAIZ01000091">
    <property type="protein sequence ID" value="CCH69605.1"/>
    <property type="molecule type" value="Genomic_DNA"/>
</dbReference>
<sequence length="98" mass="11143">MPPRCSRRSSRHAEDRAHSWLKGRPADPARLRICERMHKVMLTPERHLSLAVWYTRRRHTRSRAQRVGGSRAARSCSAVIRQVATTAPSTSITGISSR</sequence>
<dbReference type="STRING" id="1193181.BN10_240008"/>
<proteinExistence type="predicted"/>
<evidence type="ECO:0000313" key="3">
    <source>
        <dbReference type="Proteomes" id="UP000013167"/>
    </source>
</evidence>
<comment type="caution">
    <text evidence="2">The sequence shown here is derived from an EMBL/GenBank/DDBJ whole genome shotgun (WGS) entry which is preliminary data.</text>
</comment>
<evidence type="ECO:0000313" key="2">
    <source>
        <dbReference type="EMBL" id="CCH69605.1"/>
    </source>
</evidence>
<dbReference type="Proteomes" id="UP000013167">
    <property type="component" value="Unassembled WGS sequence"/>
</dbReference>
<accession>N0E1I0</accession>
<gene>
    <name evidence="2" type="ORF">BN10_240008</name>
</gene>
<dbReference type="AlphaFoldDB" id="N0E1I0"/>
<feature type="compositionally biased region" description="Basic and acidic residues" evidence="1">
    <location>
        <begin position="11"/>
        <end position="22"/>
    </location>
</feature>
<protein>
    <submittedName>
        <fullName evidence="2">Uncharacterized protein</fullName>
    </submittedName>
</protein>
<feature type="region of interest" description="Disordered" evidence="1">
    <location>
        <begin position="1"/>
        <end position="22"/>
    </location>
</feature>
<dbReference type="HOGENOM" id="CLU_2332672_0_0_11"/>
<evidence type="ECO:0000256" key="1">
    <source>
        <dbReference type="SAM" id="MobiDB-lite"/>
    </source>
</evidence>
<feature type="compositionally biased region" description="Basic residues" evidence="1">
    <location>
        <begin position="1"/>
        <end position="10"/>
    </location>
</feature>
<keyword evidence="3" id="KW-1185">Reference proteome</keyword>
<reference evidence="2 3" key="1">
    <citation type="journal article" date="2013" name="ISME J.">
        <title>A metabolic model for members of the genus Tetrasphaera involved in enhanced biological phosphorus removal.</title>
        <authorList>
            <person name="Kristiansen R."/>
            <person name="Nguyen H.T.T."/>
            <person name="Saunders A.M."/>
            <person name="Nielsen J.L."/>
            <person name="Wimmer R."/>
            <person name="Le V.Q."/>
            <person name="McIlroy S.J."/>
            <person name="Petrovski S."/>
            <person name="Seviour R.J."/>
            <person name="Calteau A."/>
            <person name="Nielsen K.L."/>
            <person name="Nielsen P.H."/>
        </authorList>
    </citation>
    <scope>NUCLEOTIDE SEQUENCE [LARGE SCALE GENOMIC DNA]</scope>
    <source>
        <strain evidence="2 3">Lp2</strain>
    </source>
</reference>
<organism evidence="2 3">
    <name type="scientific">Phycicoccus elongatus Lp2</name>
    <dbReference type="NCBI Taxonomy" id="1193181"/>
    <lineage>
        <taxon>Bacteria</taxon>
        <taxon>Bacillati</taxon>
        <taxon>Actinomycetota</taxon>
        <taxon>Actinomycetes</taxon>
        <taxon>Micrococcales</taxon>
        <taxon>Intrasporangiaceae</taxon>
        <taxon>Phycicoccus</taxon>
    </lineage>
</organism>